<accession>A0A7K3M661</accession>
<dbReference type="PANTHER" id="PTHR30290">
    <property type="entry name" value="PERIPLASMIC BINDING COMPONENT OF ABC TRANSPORTER"/>
    <property type="match status" value="1"/>
</dbReference>
<dbReference type="InterPro" id="IPR006311">
    <property type="entry name" value="TAT_signal"/>
</dbReference>
<dbReference type="EMBL" id="WLZY01000005">
    <property type="protein sequence ID" value="NDL58746.1"/>
    <property type="molecule type" value="Genomic_DNA"/>
</dbReference>
<dbReference type="PROSITE" id="PS51318">
    <property type="entry name" value="TAT"/>
    <property type="match status" value="1"/>
</dbReference>
<dbReference type="InterPro" id="IPR000914">
    <property type="entry name" value="SBP_5_dom"/>
</dbReference>
<feature type="domain" description="Solute-binding protein family 5" evidence="2">
    <location>
        <begin position="118"/>
        <end position="232"/>
    </location>
</feature>
<sequence length="654" mass="73727">MDLHINRRHFLRAGGAFAVVALVPACSSSSDDANDAVPSAPPEGGTGEAPELQAMVENGELPPLAERLPANPMVVQPIEQIGTYGGTWRNGMVGTDGGRLNYSLAYENLVRWNLEWTEPIPNVAESVDVNDDATLYTFRLREGMRWSDGEPFTAEDIVFAYDDVLTHPDINPHPYGVFSAGGEMGTIEKVDDVTFTFSFAAPHGLFLDQIASEPSNMLTRLPKHYLEQFHADYDEHADDNATAADFSGWIELVQTALWGGALWHDIELPRLHAWVPIDPVSDATQMRFERNPYYWKIDPEGNQLPYLDGIRFGIYQDAEVLLLSTLQGEIDMIDRVVTTTTNKPVLARDRESGGYEFFDLVPDKINTMTILLNQNCQDEVQREIFQNRDFRIGLSHAINREEIIEAVYARQGEPWQPAPLPESELYDEEMGKQYTEYDVDLANEHLDAAGYAERNSDGLRLGPDGEPISFRILVATDAGKPEMVDSLELIRRYWREVGIDMRMQTEANELRYEIIQANEHEAHVWDGDGALDPVGSPTFYLPQWGIDNVFAPLWANWLDSDGEAEGSLEPPEPVKEQYRLYEEIRTEPDPGRRNELMAQVLAIAKEQFFLIGISTPVPPYGVVKNNFHNMVEATFFAAKFPYPGVTNPEQYYIS</sequence>
<dbReference type="Gene3D" id="3.40.190.10">
    <property type="entry name" value="Periplasmic binding protein-like II"/>
    <property type="match status" value="1"/>
</dbReference>
<dbReference type="Pfam" id="PF00496">
    <property type="entry name" value="SBP_bac_5"/>
    <property type="match status" value="2"/>
</dbReference>
<protein>
    <submittedName>
        <fullName evidence="3">ABC transporter substrate-binding protein</fullName>
    </submittedName>
</protein>
<evidence type="ECO:0000313" key="3">
    <source>
        <dbReference type="EMBL" id="NDL58746.1"/>
    </source>
</evidence>
<dbReference type="Proteomes" id="UP000460435">
    <property type="component" value="Unassembled WGS sequence"/>
</dbReference>
<dbReference type="SUPFAM" id="SSF53850">
    <property type="entry name" value="Periplasmic binding protein-like II"/>
    <property type="match status" value="1"/>
</dbReference>
<dbReference type="GO" id="GO:0015833">
    <property type="term" value="P:peptide transport"/>
    <property type="evidence" value="ECO:0007669"/>
    <property type="project" value="TreeGrafter"/>
</dbReference>
<evidence type="ECO:0000259" key="2">
    <source>
        <dbReference type="Pfam" id="PF00496"/>
    </source>
</evidence>
<dbReference type="RefSeq" id="WP_162451427.1">
    <property type="nucleotide sequence ID" value="NZ_WLZY01000005.1"/>
</dbReference>
<organism evidence="3 4">
    <name type="scientific">Phytoactinopolyspora mesophila</name>
    <dbReference type="NCBI Taxonomy" id="2650750"/>
    <lineage>
        <taxon>Bacteria</taxon>
        <taxon>Bacillati</taxon>
        <taxon>Actinomycetota</taxon>
        <taxon>Actinomycetes</taxon>
        <taxon>Jiangellales</taxon>
        <taxon>Jiangellaceae</taxon>
        <taxon>Phytoactinopolyspora</taxon>
    </lineage>
</organism>
<evidence type="ECO:0000313" key="4">
    <source>
        <dbReference type="Proteomes" id="UP000460435"/>
    </source>
</evidence>
<feature type="domain" description="Solute-binding protein family 5" evidence="2">
    <location>
        <begin position="284"/>
        <end position="530"/>
    </location>
</feature>
<dbReference type="GO" id="GO:1904680">
    <property type="term" value="F:peptide transmembrane transporter activity"/>
    <property type="evidence" value="ECO:0007669"/>
    <property type="project" value="TreeGrafter"/>
</dbReference>
<dbReference type="CDD" id="cd08500">
    <property type="entry name" value="PBP2_NikA_DppA_OppA_like_4"/>
    <property type="match status" value="1"/>
</dbReference>
<dbReference type="AlphaFoldDB" id="A0A7K3M661"/>
<reference evidence="3 4" key="1">
    <citation type="submission" date="2019-11" db="EMBL/GenBank/DDBJ databases">
        <authorList>
            <person name="Li X.-J."/>
            <person name="Feng X.-M."/>
        </authorList>
    </citation>
    <scope>NUCLEOTIDE SEQUENCE [LARGE SCALE GENOMIC DNA]</scope>
    <source>
        <strain evidence="3 4">XMNu-373</strain>
    </source>
</reference>
<name>A0A7K3M661_9ACTN</name>
<dbReference type="InterPro" id="IPR039424">
    <property type="entry name" value="SBP_5"/>
</dbReference>
<evidence type="ECO:0000256" key="1">
    <source>
        <dbReference type="SAM" id="MobiDB-lite"/>
    </source>
</evidence>
<keyword evidence="4" id="KW-1185">Reference proteome</keyword>
<dbReference type="PANTHER" id="PTHR30290:SF62">
    <property type="entry name" value="OLIGOPEPTIDE ABC TRANSPORTER, PERIPLASMIC OLIGOPEPTIDE-BINDING PROTEIN"/>
    <property type="match status" value="1"/>
</dbReference>
<proteinExistence type="predicted"/>
<feature type="region of interest" description="Disordered" evidence="1">
    <location>
        <begin position="30"/>
        <end position="49"/>
    </location>
</feature>
<comment type="caution">
    <text evidence="3">The sequence shown here is derived from an EMBL/GenBank/DDBJ whole genome shotgun (WGS) entry which is preliminary data.</text>
</comment>
<dbReference type="Gene3D" id="3.10.105.10">
    <property type="entry name" value="Dipeptide-binding Protein, Domain 3"/>
    <property type="match status" value="1"/>
</dbReference>
<gene>
    <name evidence="3" type="ORF">F7O44_16880</name>
</gene>